<evidence type="ECO:0000313" key="2">
    <source>
        <dbReference type="EMBL" id="TCC36903.1"/>
    </source>
</evidence>
<dbReference type="Pfam" id="PF11716">
    <property type="entry name" value="MDMPI_N"/>
    <property type="match status" value="1"/>
</dbReference>
<dbReference type="InterPro" id="IPR034660">
    <property type="entry name" value="DinB/YfiT-like"/>
</dbReference>
<comment type="caution">
    <text evidence="2">The sequence shown here is derived from an EMBL/GenBank/DDBJ whole genome shotgun (WGS) entry which is preliminary data.</text>
</comment>
<dbReference type="EMBL" id="SJKA01000003">
    <property type="protein sequence ID" value="TCC36903.1"/>
    <property type="molecule type" value="Genomic_DNA"/>
</dbReference>
<dbReference type="Gene3D" id="1.20.120.450">
    <property type="entry name" value="dinb family like domain"/>
    <property type="match status" value="1"/>
</dbReference>
<dbReference type="NCBIfam" id="TIGR03083">
    <property type="entry name" value="maleylpyruvate isomerase family mycothiol-dependent enzyme"/>
    <property type="match status" value="1"/>
</dbReference>
<accession>A0A4R0ISS0</accession>
<evidence type="ECO:0000313" key="3">
    <source>
        <dbReference type="Proteomes" id="UP000292695"/>
    </source>
</evidence>
<protein>
    <submittedName>
        <fullName evidence="2">TIGR03086 family protein</fullName>
    </submittedName>
</protein>
<name>A0A4R0ISS0_9ACTN</name>
<reference evidence="2 3" key="1">
    <citation type="submission" date="2019-02" db="EMBL/GenBank/DDBJ databases">
        <title>Kribbella capetownensis sp. nov. and Kribbella speibonae sp. nov., isolated from soil.</title>
        <authorList>
            <person name="Curtis S.M."/>
            <person name="Norton I."/>
            <person name="Everest G.J."/>
            <person name="Meyers P.R."/>
        </authorList>
    </citation>
    <scope>NUCLEOTIDE SEQUENCE [LARGE SCALE GENOMIC DNA]</scope>
    <source>
        <strain evidence="2 3">DSM 27082</strain>
    </source>
</reference>
<organism evidence="2 3">
    <name type="scientific">Kribbella sindirgiensis</name>
    <dbReference type="NCBI Taxonomy" id="1124744"/>
    <lineage>
        <taxon>Bacteria</taxon>
        <taxon>Bacillati</taxon>
        <taxon>Actinomycetota</taxon>
        <taxon>Actinomycetes</taxon>
        <taxon>Propionibacteriales</taxon>
        <taxon>Kribbellaceae</taxon>
        <taxon>Kribbella</taxon>
    </lineage>
</organism>
<dbReference type="InterPro" id="IPR017520">
    <property type="entry name" value="CHP03086"/>
</dbReference>
<gene>
    <name evidence="2" type="ORF">E0H50_09440</name>
</gene>
<dbReference type="GO" id="GO:0046872">
    <property type="term" value="F:metal ion binding"/>
    <property type="evidence" value="ECO:0007669"/>
    <property type="project" value="InterPro"/>
</dbReference>
<dbReference type="RefSeq" id="WP_131286251.1">
    <property type="nucleotide sequence ID" value="NZ_SJKA01000003.1"/>
</dbReference>
<dbReference type="Proteomes" id="UP000292695">
    <property type="component" value="Unassembled WGS sequence"/>
</dbReference>
<evidence type="ECO:0000259" key="1">
    <source>
        <dbReference type="Pfam" id="PF11716"/>
    </source>
</evidence>
<dbReference type="AlphaFoldDB" id="A0A4R0ISS0"/>
<dbReference type="InterPro" id="IPR024344">
    <property type="entry name" value="MDMPI_metal-binding"/>
</dbReference>
<dbReference type="OrthoDB" id="5185819at2"/>
<dbReference type="SUPFAM" id="SSF109854">
    <property type="entry name" value="DinB/YfiT-like putative metalloenzymes"/>
    <property type="match status" value="1"/>
</dbReference>
<keyword evidence="3" id="KW-1185">Reference proteome</keyword>
<feature type="domain" description="Mycothiol-dependent maleylpyruvate isomerase metal-binding" evidence="1">
    <location>
        <begin position="12"/>
        <end position="126"/>
    </location>
</feature>
<sequence>MDVVDMHNRTVANFADLVSEVPPDRWSAPTPCSDWDVRALVNHVVGEERWTVPLMAGKTIAEVGDSLDGDLLADDPVGAASYAAREAEVAATWTIDKVHLSYGDEDPHEYLRQLAADHLIHGWDLAVAIDVPPRMDRDLVEEVADWFAKREELYRSAGMVGDHLDGFTEPTEALLAAFGRDPGWTR</sequence>
<proteinExistence type="predicted"/>
<dbReference type="NCBIfam" id="TIGR03086">
    <property type="entry name" value="TIGR03086 family metal-binding protein"/>
    <property type="match status" value="1"/>
</dbReference>
<dbReference type="InterPro" id="IPR017517">
    <property type="entry name" value="Maleyloyr_isom"/>
</dbReference>